<dbReference type="Proteomes" id="UP001353858">
    <property type="component" value="Unassembled WGS sequence"/>
</dbReference>
<name>A0AAN7QBC0_9COLE</name>
<evidence type="ECO:0000256" key="3">
    <source>
        <dbReference type="PROSITE-ProRule" id="PRU01379"/>
    </source>
</evidence>
<dbReference type="AlphaFoldDB" id="A0AAN7QBC0"/>
<dbReference type="Pfam" id="PF18027">
    <property type="entry name" value="Pepdidase_M14_N"/>
    <property type="match status" value="1"/>
</dbReference>
<dbReference type="PANTHER" id="PTHR12756">
    <property type="entry name" value="CYTOSOLIC CARBOXYPEPTIDASE"/>
    <property type="match status" value="1"/>
</dbReference>
<dbReference type="PANTHER" id="PTHR12756:SF45">
    <property type="entry name" value="CYTOSOLIC CARBOXYPEPTIDASE NNA1"/>
    <property type="match status" value="1"/>
</dbReference>
<protein>
    <recommendedName>
        <fullName evidence="4">Peptidase M14 domain-containing protein</fullName>
    </recommendedName>
</protein>
<gene>
    <name evidence="5" type="ORF">RN001_002941</name>
</gene>
<comment type="caution">
    <text evidence="3">Lacks conserved residue(s) required for the propagation of feature annotation.</text>
</comment>
<evidence type="ECO:0000313" key="5">
    <source>
        <dbReference type="EMBL" id="KAK4886670.1"/>
    </source>
</evidence>
<evidence type="ECO:0000313" key="6">
    <source>
        <dbReference type="Proteomes" id="UP001353858"/>
    </source>
</evidence>
<evidence type="ECO:0000256" key="1">
    <source>
        <dbReference type="ARBA" id="ARBA00001947"/>
    </source>
</evidence>
<comment type="cofactor">
    <cofactor evidence="1">
        <name>Zn(2+)</name>
        <dbReference type="ChEBI" id="CHEBI:29105"/>
    </cofactor>
</comment>
<proteinExistence type="inferred from homology"/>
<dbReference type="Gene3D" id="2.60.40.3120">
    <property type="match status" value="2"/>
</dbReference>
<evidence type="ECO:0000259" key="4">
    <source>
        <dbReference type="PROSITE" id="PS52035"/>
    </source>
</evidence>
<feature type="active site" description="Proton donor/acceptor" evidence="3">
    <location>
        <position position="837"/>
    </location>
</feature>
<feature type="domain" description="Peptidase M14" evidence="4">
    <location>
        <begin position="74"/>
        <end position="340"/>
    </location>
</feature>
<sequence length="898" mass="104911">MTKEEKLYNEGMKPLMYSSLEAYFNRIGWQRCGNNIKYFSNEGTEDIDRERTYTLTFTIEFPYNEDEVYLAYNYPYTYSDLQDYLINLRKNTFVSTFTSVRLLCKSLAGNNVYCITVHNKSKSTKKAVVIMARIHPVETPSSWMMKGFIDFLTGDSITAKRLRDMFIFQLIPMLNPDGVIVGNSCCSLSGKDLSSEFNSAFYTRYPSIWYAKLLIERMIKRHGVVMFCDLRAQHLMHNIFLYGCDSSRGINKSCEAHFFTTLLYRNASDKFSLASCRYNNQQYYGCTSRVVMWLMGIPNSFTIKVSYGGSRLGSRSGTHFNVQDYENMAHTFCSTLLDFYCQDIKQPLLKNVENALVQPIKRPHTEGSDKHLTQYSEDEKKLDYLKFLKMDCSTLFPLMLLKSIADQKIQWPTECQVIYPKVTHIYFVPRKPEPYYIITGKEAQPKPIGEKRGKIVYEYRISAMRNYTGSISDRDFFSHTPVISNNEYTLKFESRFESGNLAKAIKINDLYYELYVRNDLYSMRQKQWFYFRVTNMKKDVTYRLSIVNMTKKENLYSQGMKPLLYSTKDASLNKIGWRRCGDNINYFCNEGIHIEESITYTLTFTLEFPYEGDTVYLAYCYPYTYSDLKAYLCELCNHPIRSTYATIRQLCKTIAGNDLYYVTITSPRIRRKLKNNKQNAKKAIIVTARVHPAETPSSWMMKGFLDFLTDGVIIGNTRYSLSGRDLNGQFKYGSRKSYPTVWYTKLLIRRTIEKRGVALYCDLHSQYSIHNIFIYGCDKRKGRDKNCDAHIFPTLLEKHASDKFSLESCKYNDEKIKEGTARMEVWMMGVPNCYTVEASFAGSKLNDRFDTHFNVQDYENLVRAFNTSRTLILFYFDDFIIFHILQHFSNAIKVLELL</sequence>
<comment type="caution">
    <text evidence="5">The sequence shown here is derived from an EMBL/GenBank/DDBJ whole genome shotgun (WGS) entry which is preliminary data.</text>
</comment>
<dbReference type="GO" id="GO:0008270">
    <property type="term" value="F:zinc ion binding"/>
    <property type="evidence" value="ECO:0007669"/>
    <property type="project" value="InterPro"/>
</dbReference>
<evidence type="ECO:0000256" key="2">
    <source>
        <dbReference type="ARBA" id="ARBA00005988"/>
    </source>
</evidence>
<feature type="domain" description="Peptidase M14" evidence="4">
    <location>
        <begin position="621"/>
        <end position="873"/>
    </location>
</feature>
<reference evidence="6" key="1">
    <citation type="submission" date="2023-01" db="EMBL/GenBank/DDBJ databases">
        <title>Key to firefly adult light organ development and bioluminescence: homeobox transcription factors regulate luciferase expression and transportation to peroxisome.</title>
        <authorList>
            <person name="Fu X."/>
        </authorList>
    </citation>
    <scope>NUCLEOTIDE SEQUENCE [LARGE SCALE GENOMIC DNA]</scope>
</reference>
<dbReference type="Gene3D" id="3.40.630.10">
    <property type="entry name" value="Zn peptidases"/>
    <property type="match status" value="2"/>
</dbReference>
<organism evidence="5 6">
    <name type="scientific">Aquatica leii</name>
    <dbReference type="NCBI Taxonomy" id="1421715"/>
    <lineage>
        <taxon>Eukaryota</taxon>
        <taxon>Metazoa</taxon>
        <taxon>Ecdysozoa</taxon>
        <taxon>Arthropoda</taxon>
        <taxon>Hexapoda</taxon>
        <taxon>Insecta</taxon>
        <taxon>Pterygota</taxon>
        <taxon>Neoptera</taxon>
        <taxon>Endopterygota</taxon>
        <taxon>Coleoptera</taxon>
        <taxon>Polyphaga</taxon>
        <taxon>Elateriformia</taxon>
        <taxon>Elateroidea</taxon>
        <taxon>Lampyridae</taxon>
        <taxon>Luciolinae</taxon>
        <taxon>Aquatica</taxon>
    </lineage>
</organism>
<dbReference type="PROSITE" id="PS52035">
    <property type="entry name" value="PEPTIDASE_M14"/>
    <property type="match status" value="2"/>
</dbReference>
<dbReference type="InterPro" id="IPR000834">
    <property type="entry name" value="Peptidase_M14"/>
</dbReference>
<dbReference type="GO" id="GO:0004181">
    <property type="term" value="F:metallocarboxypeptidase activity"/>
    <property type="evidence" value="ECO:0007669"/>
    <property type="project" value="InterPro"/>
</dbReference>
<dbReference type="GO" id="GO:0006508">
    <property type="term" value="P:proteolysis"/>
    <property type="evidence" value="ECO:0007669"/>
    <property type="project" value="InterPro"/>
</dbReference>
<dbReference type="EMBL" id="JARPUR010000001">
    <property type="protein sequence ID" value="KAK4886670.1"/>
    <property type="molecule type" value="Genomic_DNA"/>
</dbReference>
<keyword evidence="6" id="KW-1185">Reference proteome</keyword>
<accession>A0AAN7QBC0</accession>
<dbReference type="Pfam" id="PF00246">
    <property type="entry name" value="Peptidase_M14"/>
    <property type="match status" value="1"/>
</dbReference>
<dbReference type="InterPro" id="IPR040626">
    <property type="entry name" value="Pepdidase_M14_N"/>
</dbReference>
<dbReference type="SUPFAM" id="SSF53187">
    <property type="entry name" value="Zn-dependent exopeptidases"/>
    <property type="match status" value="2"/>
</dbReference>
<dbReference type="InterPro" id="IPR050821">
    <property type="entry name" value="Cytosolic_carboxypeptidase"/>
</dbReference>
<comment type="similarity">
    <text evidence="2 3">Belongs to the peptidase M14 family.</text>
</comment>